<proteinExistence type="predicted"/>
<dbReference type="WBParaSite" id="ES5_v2.g11547.t1">
    <property type="protein sequence ID" value="ES5_v2.g11547.t1"/>
    <property type="gene ID" value="ES5_v2.g11547"/>
</dbReference>
<name>A0AC34F3P9_9BILA</name>
<reference evidence="2" key="1">
    <citation type="submission" date="2022-11" db="UniProtKB">
        <authorList>
            <consortium name="WormBaseParasite"/>
        </authorList>
    </citation>
    <scope>IDENTIFICATION</scope>
</reference>
<sequence length="381" mass="41517">MVLNSTDIEIADDSNLDLLCKAWQNNKDEITAQNALNARPSALLVWVLGLSVVTFITLSAVVGIALMRFVKKSTYSRFITFFVAVGVGSLSGSAVFHLLPQAYGLVNEFDPNADHSYLPKALTAVCGIYLFFIADKLIKIVLETRKRRKRENQAALNHRSVVGEHKAHLLDNNSPRTESFQLEAISTVAAEASIQQQAHSLCVHDHDMEYKKGDSVIAAVAWMIIFGDGLHNFIDGVSIGASFTESLLSGFSVSVAVIAEEFPHELGDVAILVSAGMTLRQALVYNLLSALSCYVGFAIGALFGNLDESFAAYIFAFAGGMFLYISISCMIPEMKKAMEEGLQVSLKNGLEVFILQTMGIICGLCLMYTMARYGSSITFSF</sequence>
<organism evidence="1 2">
    <name type="scientific">Panagrolaimus sp. ES5</name>
    <dbReference type="NCBI Taxonomy" id="591445"/>
    <lineage>
        <taxon>Eukaryota</taxon>
        <taxon>Metazoa</taxon>
        <taxon>Ecdysozoa</taxon>
        <taxon>Nematoda</taxon>
        <taxon>Chromadorea</taxon>
        <taxon>Rhabditida</taxon>
        <taxon>Tylenchina</taxon>
        <taxon>Panagrolaimomorpha</taxon>
        <taxon>Panagrolaimoidea</taxon>
        <taxon>Panagrolaimidae</taxon>
        <taxon>Panagrolaimus</taxon>
    </lineage>
</organism>
<protein>
    <submittedName>
        <fullName evidence="2">Zinc transporter ZIP14</fullName>
    </submittedName>
</protein>
<accession>A0AC34F3P9</accession>
<evidence type="ECO:0000313" key="1">
    <source>
        <dbReference type="Proteomes" id="UP000887579"/>
    </source>
</evidence>
<dbReference type="Proteomes" id="UP000887579">
    <property type="component" value="Unplaced"/>
</dbReference>
<evidence type="ECO:0000313" key="2">
    <source>
        <dbReference type="WBParaSite" id="ES5_v2.g11547.t1"/>
    </source>
</evidence>